<dbReference type="GeneID" id="37206315"/>
<keyword evidence="2" id="KW-1185">Reference proteome</keyword>
<dbReference type="RefSeq" id="XP_025558242.1">
    <property type="nucleotide sequence ID" value="XM_025701723.1"/>
</dbReference>
<dbReference type="EMBL" id="KZ821643">
    <property type="protein sequence ID" value="PYH64448.1"/>
    <property type="molecule type" value="Genomic_DNA"/>
</dbReference>
<evidence type="ECO:0000313" key="2">
    <source>
        <dbReference type="Proteomes" id="UP000248405"/>
    </source>
</evidence>
<name>A0A319BMH4_ASPVC</name>
<sequence>MLRGLKSRYHQVSMKQGEFEGKHNQARVTVGVILQTSDLIVSCPDAKLKPEFPLPNANIMSGRKIPWTSQQKGLCPSLSRASMTISNSALHSRPLTTRFRGDPHGYNVGDLVLRADFSSSPQCWPDGPILVF</sequence>
<dbReference type="AlphaFoldDB" id="A0A319BMH4"/>
<evidence type="ECO:0000313" key="1">
    <source>
        <dbReference type="EMBL" id="PYH64448.1"/>
    </source>
</evidence>
<reference evidence="1" key="1">
    <citation type="submission" date="2016-12" db="EMBL/GenBank/DDBJ databases">
        <title>The genomes of Aspergillus section Nigri reveals drivers in fungal speciation.</title>
        <authorList>
            <consortium name="DOE Joint Genome Institute"/>
            <person name="Vesth T.C."/>
            <person name="Nybo J."/>
            <person name="Theobald S."/>
            <person name="Brandl J."/>
            <person name="Frisvad J.C."/>
            <person name="Nielsen K.F."/>
            <person name="Lyhne E.K."/>
            <person name="Kogle M.E."/>
            <person name="Kuo A."/>
            <person name="Riley R."/>
            <person name="Clum A."/>
            <person name="Nolan M."/>
            <person name="Lipzen A."/>
            <person name="Salamov A."/>
            <person name="Henrissat B."/>
            <person name="Wiebenga A."/>
            <person name="De Vries R.P."/>
            <person name="Grigoriev I.V."/>
            <person name="Mortensen U.H."/>
            <person name="Andersen M.R."/>
            <person name="Baker S.E."/>
        </authorList>
    </citation>
    <scope>NUCLEOTIDE SEQUENCE [LARGE SCALE GENOMIC DNA]</scope>
    <source>
        <strain evidence="1">CBS 113365</strain>
    </source>
</reference>
<proteinExistence type="predicted"/>
<accession>A0A319BMH4</accession>
<organism evidence="1 2">
    <name type="scientific">Aspergillus vadensis (strain CBS 113365 / IMI 142717 / IBT 24658)</name>
    <dbReference type="NCBI Taxonomy" id="1448311"/>
    <lineage>
        <taxon>Eukaryota</taxon>
        <taxon>Fungi</taxon>
        <taxon>Dikarya</taxon>
        <taxon>Ascomycota</taxon>
        <taxon>Pezizomycotina</taxon>
        <taxon>Eurotiomycetes</taxon>
        <taxon>Eurotiomycetidae</taxon>
        <taxon>Eurotiales</taxon>
        <taxon>Aspergillaceae</taxon>
        <taxon>Aspergillus</taxon>
        <taxon>Aspergillus subgen. Circumdati</taxon>
    </lineage>
</organism>
<gene>
    <name evidence="1" type="ORF">BO88DRAFT_179075</name>
</gene>
<dbReference type="Proteomes" id="UP000248405">
    <property type="component" value="Unassembled WGS sequence"/>
</dbReference>
<protein>
    <submittedName>
        <fullName evidence="1">Uncharacterized protein</fullName>
    </submittedName>
</protein>
<dbReference type="OrthoDB" id="10431190at2759"/>